<dbReference type="InterPro" id="IPR029069">
    <property type="entry name" value="HotDog_dom_sf"/>
</dbReference>
<dbReference type="EMBL" id="FNUJ01000010">
    <property type="protein sequence ID" value="SEF36322.1"/>
    <property type="molecule type" value="Genomic_DNA"/>
</dbReference>
<accession>A0A1H5RD89</accession>
<dbReference type="Pfam" id="PF03756">
    <property type="entry name" value="AfsA"/>
    <property type="match status" value="2"/>
</dbReference>
<evidence type="ECO:0000313" key="2">
    <source>
        <dbReference type="EMBL" id="SEF36322.1"/>
    </source>
</evidence>
<protein>
    <submittedName>
        <fullName evidence="2">A-factor biosynthesis hotdog domain-containing protein</fullName>
    </submittedName>
</protein>
<dbReference type="GO" id="GO:0016740">
    <property type="term" value="F:transferase activity"/>
    <property type="evidence" value="ECO:0007669"/>
    <property type="project" value="InterPro"/>
</dbReference>
<dbReference type="Proteomes" id="UP000198878">
    <property type="component" value="Unassembled WGS sequence"/>
</dbReference>
<keyword evidence="3" id="KW-1185">Reference proteome</keyword>
<evidence type="ECO:0000259" key="1">
    <source>
        <dbReference type="Pfam" id="PF03756"/>
    </source>
</evidence>
<dbReference type="InterPro" id="IPR047757">
    <property type="entry name" value="AfsA-like"/>
</dbReference>
<proteinExistence type="predicted"/>
<feature type="domain" description="A-factor biosynthesis hotdog" evidence="1">
    <location>
        <begin position="37"/>
        <end position="173"/>
    </location>
</feature>
<dbReference type="STRING" id="218821.SAMN05421837_11071"/>
<sequence>MVGTMLQETVRQIPETKIATIPSVSSVDFQQTIPRSLVHRAAVSEVFVTDLHILGEGRFEVGAQWPRRHSFFGPRTPVSHDPMLYAETIRQAALLIAHRAYGVPLSHSFLSDYKSYDIDETGLATGGWPVDVVLRVTAHEVEFRGKHVGGMRLDFECFRGGRRIGTASEGWRCVTSAVYRRVRGDHFAATPFQAAVLPAVTPASVGRDRVEDVLVAATPTDGTWALRFDPDHAVLFDHPVDHAPGMLLIEGARQAALLAIGDPYALPGCVDFRFDQYVEFDSECVLVVDADPAGPGRNRFVRVEVRQKGATVASGTLGMHLS</sequence>
<dbReference type="InterPro" id="IPR005509">
    <property type="entry name" value="AfsA_hotdog_dom"/>
</dbReference>
<dbReference type="AlphaFoldDB" id="A0A1H5RD89"/>
<feature type="domain" description="A-factor biosynthesis hotdog" evidence="1">
    <location>
        <begin position="205"/>
        <end position="317"/>
    </location>
</feature>
<gene>
    <name evidence="2" type="ORF">SAMN05421837_11071</name>
</gene>
<reference evidence="3" key="1">
    <citation type="submission" date="2016-10" db="EMBL/GenBank/DDBJ databases">
        <authorList>
            <person name="Varghese N."/>
            <person name="Submissions S."/>
        </authorList>
    </citation>
    <scope>NUCLEOTIDE SEQUENCE [LARGE SCALE GENOMIC DNA]</scope>
    <source>
        <strain evidence="3">DSM 44654</strain>
    </source>
</reference>
<evidence type="ECO:0000313" key="3">
    <source>
        <dbReference type="Proteomes" id="UP000198878"/>
    </source>
</evidence>
<dbReference type="Gene3D" id="3.10.129.10">
    <property type="entry name" value="Hotdog Thioesterase"/>
    <property type="match status" value="1"/>
</dbReference>
<dbReference type="NCBIfam" id="NF041195">
    <property type="entry name" value="ScbA_BarX_GamBu"/>
    <property type="match status" value="1"/>
</dbReference>
<name>A0A1H5RD89_9PSEU</name>
<dbReference type="SUPFAM" id="SSF54637">
    <property type="entry name" value="Thioesterase/thiol ester dehydrase-isomerase"/>
    <property type="match status" value="1"/>
</dbReference>
<organism evidence="2 3">
    <name type="scientific">Amycolatopsis pretoriensis</name>
    <dbReference type="NCBI Taxonomy" id="218821"/>
    <lineage>
        <taxon>Bacteria</taxon>
        <taxon>Bacillati</taxon>
        <taxon>Actinomycetota</taxon>
        <taxon>Actinomycetes</taxon>
        <taxon>Pseudonocardiales</taxon>
        <taxon>Pseudonocardiaceae</taxon>
        <taxon>Amycolatopsis</taxon>
    </lineage>
</organism>
<dbReference type="OrthoDB" id="7838374at2"/>